<dbReference type="AlphaFoldDB" id="A0A8J7W5E1"/>
<dbReference type="PIRSF" id="PIRSF006413">
    <property type="entry name" value="IF-6"/>
    <property type="match status" value="1"/>
</dbReference>
<dbReference type="GO" id="GO:0003743">
    <property type="term" value="F:translation initiation factor activity"/>
    <property type="evidence" value="ECO:0007669"/>
    <property type="project" value="UniProtKB-UniRule"/>
</dbReference>
<dbReference type="OrthoDB" id="33582at2157"/>
<gene>
    <name evidence="3" type="primary">eif6</name>
    <name evidence="4" type="ORF">RJ53_03630</name>
</gene>
<proteinExistence type="inferred from homology"/>
<keyword evidence="5" id="KW-1185">Reference proteome</keyword>
<dbReference type="GO" id="GO:0042256">
    <property type="term" value="P:cytosolic ribosome assembly"/>
    <property type="evidence" value="ECO:0007669"/>
    <property type="project" value="InterPro"/>
</dbReference>
<dbReference type="SUPFAM" id="SSF55909">
    <property type="entry name" value="Pentein"/>
    <property type="match status" value="1"/>
</dbReference>
<accession>A0A8J7W5E1</accession>
<keyword evidence="2 3" id="KW-0648">Protein biosynthesis</keyword>
<dbReference type="NCBIfam" id="TIGR00323">
    <property type="entry name" value="eIF-6"/>
    <property type="match status" value="1"/>
</dbReference>
<evidence type="ECO:0000256" key="3">
    <source>
        <dbReference type="HAMAP-Rule" id="MF_00032"/>
    </source>
</evidence>
<protein>
    <recommendedName>
        <fullName evidence="3">Translation initiation factor 6</fullName>
        <shortName evidence="3">aIF-6</shortName>
    </recommendedName>
</protein>
<keyword evidence="1 3" id="KW-0396">Initiation factor</keyword>
<dbReference type="GO" id="GO:0043022">
    <property type="term" value="F:ribosome binding"/>
    <property type="evidence" value="ECO:0007669"/>
    <property type="project" value="InterPro"/>
</dbReference>
<dbReference type="NCBIfam" id="NF003132">
    <property type="entry name" value="PRK04046.2-4"/>
    <property type="match status" value="1"/>
</dbReference>
<reference evidence="4" key="1">
    <citation type="submission" date="2014-12" db="EMBL/GenBank/DDBJ databases">
        <authorList>
            <person name="Huang H.-H."/>
            <person name="Chen S.-C."/>
            <person name="Lai M.-C."/>
        </authorList>
    </citation>
    <scope>NUCLEOTIDE SEQUENCE</scope>
    <source>
        <strain evidence="4">K1F9705b</strain>
    </source>
</reference>
<organism evidence="4 5">
    <name type="scientific">Methanocalculus chunghsingensis</name>
    <dbReference type="NCBI Taxonomy" id="156457"/>
    <lineage>
        <taxon>Archaea</taxon>
        <taxon>Methanobacteriati</taxon>
        <taxon>Methanobacteriota</taxon>
        <taxon>Stenosarchaea group</taxon>
        <taxon>Methanomicrobia</taxon>
        <taxon>Methanomicrobiales</taxon>
        <taxon>Methanocalculaceae</taxon>
        <taxon>Methanocalculus</taxon>
    </lineage>
</organism>
<dbReference type="RefSeq" id="WP_211530272.1">
    <property type="nucleotide sequence ID" value="NZ_JWHL01000003.1"/>
</dbReference>
<name>A0A8J7W5E1_9EURY</name>
<comment type="similarity">
    <text evidence="3">Belongs to the eIF-6 family.</text>
</comment>
<sequence>MKYTLSLDGDPNIGVYARAFEEFVILPETVPDSFAEAVAEALDVEVVRMFLQGTSIIGSLITGNSHGMVVSGMISPEERSRLEEYGEVMLLDETMNAAGNVILVNDEFALVHPEMPVKLMDRISEFLKVPVERMQIAGIPTVGMASVVTNKGVLLSPRATQHEIDRVEALTSLPVGCGSVNMGSILVGTGVIANSKGFIAGGATTGFELGRMEDVLGLLR</sequence>
<evidence type="ECO:0000256" key="2">
    <source>
        <dbReference type="ARBA" id="ARBA00022917"/>
    </source>
</evidence>
<dbReference type="PANTHER" id="PTHR10784">
    <property type="entry name" value="TRANSLATION INITIATION FACTOR 6"/>
    <property type="match status" value="1"/>
</dbReference>
<evidence type="ECO:0000256" key="1">
    <source>
        <dbReference type="ARBA" id="ARBA00022540"/>
    </source>
</evidence>
<evidence type="ECO:0000313" key="4">
    <source>
        <dbReference type="EMBL" id="MBR1368644.1"/>
    </source>
</evidence>
<dbReference type="Proteomes" id="UP000730161">
    <property type="component" value="Unassembled WGS sequence"/>
</dbReference>
<dbReference type="InterPro" id="IPR002769">
    <property type="entry name" value="eIF6"/>
</dbReference>
<dbReference type="Gene3D" id="3.75.10.10">
    <property type="entry name" value="L-arginine/glycine Amidinotransferase, Chain A"/>
    <property type="match status" value="1"/>
</dbReference>
<dbReference type="HAMAP" id="MF_00032">
    <property type="entry name" value="eIF_6"/>
    <property type="match status" value="1"/>
</dbReference>
<dbReference type="SMART" id="SM00654">
    <property type="entry name" value="eIF6"/>
    <property type="match status" value="1"/>
</dbReference>
<dbReference type="Pfam" id="PF01912">
    <property type="entry name" value="eIF-6"/>
    <property type="match status" value="1"/>
</dbReference>
<comment type="caution">
    <text evidence="4">The sequence shown here is derived from an EMBL/GenBank/DDBJ whole genome shotgun (WGS) entry which is preliminary data.</text>
</comment>
<comment type="function">
    <text evidence="3">Binds to the 50S ribosomal subunit and prevents its association with the 30S ribosomal subunit to form the 70S initiation complex.</text>
</comment>
<dbReference type="EMBL" id="JWHL01000003">
    <property type="protein sequence ID" value="MBR1368644.1"/>
    <property type="molecule type" value="Genomic_DNA"/>
</dbReference>
<evidence type="ECO:0000313" key="5">
    <source>
        <dbReference type="Proteomes" id="UP000730161"/>
    </source>
</evidence>